<comment type="caution">
    <text evidence="1">The sequence shown here is derived from an EMBL/GenBank/DDBJ whole genome shotgun (WGS) entry which is preliminary data.</text>
</comment>
<sequence>MENCDTLVVNGYIVIDRHTELDGGWIALSGGRVAAAGGSADPRPWAGRVVDAGGRLVTPGLVDTHHHMYQNLTRSFGPAINGSLFD</sequence>
<evidence type="ECO:0000313" key="2">
    <source>
        <dbReference type="Proteomes" id="UP000523795"/>
    </source>
</evidence>
<dbReference type="Gene3D" id="3.20.20.140">
    <property type="entry name" value="Metal-dependent hydrolases"/>
    <property type="match status" value="1"/>
</dbReference>
<dbReference type="SUPFAM" id="SSF51338">
    <property type="entry name" value="Composite domain of metallo-dependent hydrolases"/>
    <property type="match status" value="1"/>
</dbReference>
<dbReference type="InterPro" id="IPR011059">
    <property type="entry name" value="Metal-dep_hydrolase_composite"/>
</dbReference>
<feature type="non-terminal residue" evidence="1">
    <location>
        <position position="86"/>
    </location>
</feature>
<accession>A0ABX1JPD7</accession>
<dbReference type="Proteomes" id="UP000523795">
    <property type="component" value="Unassembled WGS sequence"/>
</dbReference>
<gene>
    <name evidence="1" type="ORF">HER39_07900</name>
</gene>
<dbReference type="EMBL" id="JAAZSR010000096">
    <property type="protein sequence ID" value="NKX50490.1"/>
    <property type="molecule type" value="Genomic_DNA"/>
</dbReference>
<organism evidence="1 2">
    <name type="scientific">Arthrobacter deserti</name>
    <dbReference type="NCBI Taxonomy" id="1742687"/>
    <lineage>
        <taxon>Bacteria</taxon>
        <taxon>Bacillati</taxon>
        <taxon>Actinomycetota</taxon>
        <taxon>Actinomycetes</taxon>
        <taxon>Micrococcales</taxon>
        <taxon>Micrococcaceae</taxon>
        <taxon>Arthrobacter</taxon>
    </lineage>
</organism>
<dbReference type="Gene3D" id="2.30.40.10">
    <property type="entry name" value="Urease, subunit C, domain 1"/>
    <property type="match status" value="1"/>
</dbReference>
<proteinExistence type="predicted"/>
<reference evidence="1 2" key="1">
    <citation type="submission" date="2020-04" db="EMBL/GenBank/DDBJ databases">
        <authorList>
            <person name="Liu S."/>
        </authorList>
    </citation>
    <scope>NUCLEOTIDE SEQUENCE [LARGE SCALE GENOMIC DNA]</scope>
    <source>
        <strain evidence="1 2">CGMCC 1.15091</strain>
    </source>
</reference>
<protein>
    <submittedName>
        <fullName evidence="1">8-oxoguanine deaminase</fullName>
    </submittedName>
</protein>
<evidence type="ECO:0000313" key="1">
    <source>
        <dbReference type="EMBL" id="NKX50490.1"/>
    </source>
</evidence>
<keyword evidence="2" id="KW-1185">Reference proteome</keyword>
<name>A0ABX1JPD7_9MICC</name>